<proteinExistence type="predicted"/>
<keyword evidence="2" id="KW-1185">Reference proteome</keyword>
<dbReference type="EMBL" id="VSRR010103788">
    <property type="protein sequence ID" value="MPC95855.1"/>
    <property type="molecule type" value="Genomic_DNA"/>
</dbReference>
<name>A0A5B7JML4_PORTR</name>
<dbReference type="Proteomes" id="UP000324222">
    <property type="component" value="Unassembled WGS sequence"/>
</dbReference>
<comment type="caution">
    <text evidence="1">The sequence shown here is derived from an EMBL/GenBank/DDBJ whole genome shotgun (WGS) entry which is preliminary data.</text>
</comment>
<evidence type="ECO:0000313" key="2">
    <source>
        <dbReference type="Proteomes" id="UP000324222"/>
    </source>
</evidence>
<protein>
    <submittedName>
        <fullName evidence="1">Uncharacterized protein</fullName>
    </submittedName>
</protein>
<reference evidence="1 2" key="1">
    <citation type="submission" date="2019-05" db="EMBL/GenBank/DDBJ databases">
        <title>Another draft genome of Portunus trituberculatus and its Hox gene families provides insights of decapod evolution.</title>
        <authorList>
            <person name="Jeong J.-H."/>
            <person name="Song I."/>
            <person name="Kim S."/>
            <person name="Choi T."/>
            <person name="Kim D."/>
            <person name="Ryu S."/>
            <person name="Kim W."/>
        </authorList>
    </citation>
    <scope>NUCLEOTIDE SEQUENCE [LARGE SCALE GENOMIC DNA]</scope>
    <source>
        <tissue evidence="1">Muscle</tissue>
    </source>
</reference>
<gene>
    <name evidence="1" type="ORF">E2C01_091084</name>
</gene>
<evidence type="ECO:0000313" key="1">
    <source>
        <dbReference type="EMBL" id="MPC95855.1"/>
    </source>
</evidence>
<dbReference type="AlphaFoldDB" id="A0A5B7JML4"/>
<sequence length="21" mass="2707">MLPQHRHRRRGLWCEQEDKKC</sequence>
<accession>A0A5B7JML4</accession>
<organism evidence="1 2">
    <name type="scientific">Portunus trituberculatus</name>
    <name type="common">Swimming crab</name>
    <name type="synonym">Neptunus trituberculatus</name>
    <dbReference type="NCBI Taxonomy" id="210409"/>
    <lineage>
        <taxon>Eukaryota</taxon>
        <taxon>Metazoa</taxon>
        <taxon>Ecdysozoa</taxon>
        <taxon>Arthropoda</taxon>
        <taxon>Crustacea</taxon>
        <taxon>Multicrustacea</taxon>
        <taxon>Malacostraca</taxon>
        <taxon>Eumalacostraca</taxon>
        <taxon>Eucarida</taxon>
        <taxon>Decapoda</taxon>
        <taxon>Pleocyemata</taxon>
        <taxon>Brachyura</taxon>
        <taxon>Eubrachyura</taxon>
        <taxon>Portunoidea</taxon>
        <taxon>Portunidae</taxon>
        <taxon>Portuninae</taxon>
        <taxon>Portunus</taxon>
    </lineage>
</organism>